<evidence type="ECO:0000256" key="31">
    <source>
        <dbReference type="SAM" id="Phobius"/>
    </source>
</evidence>
<feature type="domain" description="Ricin B lectin" evidence="32">
    <location>
        <begin position="1355"/>
        <end position="1480"/>
    </location>
</feature>
<evidence type="ECO:0000256" key="30">
    <source>
        <dbReference type="SAM" id="MobiDB-lite"/>
    </source>
</evidence>
<dbReference type="GO" id="GO:0016471">
    <property type="term" value="C:vacuolar proton-transporting V-type ATPase complex"/>
    <property type="evidence" value="ECO:0007669"/>
    <property type="project" value="TreeGrafter"/>
</dbReference>
<feature type="transmembrane region" description="Helical" evidence="31">
    <location>
        <begin position="445"/>
        <end position="464"/>
    </location>
</feature>
<dbReference type="FunFam" id="3.90.550.10:FF:000053">
    <property type="entry name" value="Polypeptide N-acetylgalactosaminyltransferase"/>
    <property type="match status" value="1"/>
</dbReference>
<gene>
    <name evidence="33" type="ORF">Q8A67_024252</name>
</gene>
<evidence type="ECO:0000256" key="6">
    <source>
        <dbReference type="ARBA" id="ARBA00009904"/>
    </source>
</evidence>
<keyword evidence="16" id="KW-0333">Golgi apparatus</keyword>
<keyword evidence="13" id="KW-0735">Signal-anchor</keyword>
<dbReference type="CDD" id="cd02510">
    <property type="entry name" value="pp-GalNAc-T"/>
    <property type="match status" value="1"/>
</dbReference>
<proteinExistence type="inferred from homology"/>
<evidence type="ECO:0000256" key="17">
    <source>
        <dbReference type="ARBA" id="ARBA00023065"/>
    </source>
</evidence>
<evidence type="ECO:0000256" key="16">
    <source>
        <dbReference type="ARBA" id="ARBA00023034"/>
    </source>
</evidence>
<evidence type="ECO:0000256" key="20">
    <source>
        <dbReference type="ARBA" id="ARBA00023180"/>
    </source>
</evidence>
<comment type="pathway">
    <text evidence="4">Protein modification; protein glycosylation.</text>
</comment>
<protein>
    <recommendedName>
        <fullName evidence="25">Polypeptide N-acetylgalactosaminyltransferase 11</fullName>
        <ecNumber evidence="7">2.4.1.41</ecNumber>
    </recommendedName>
    <alternativeName>
        <fullName evidence="26">Polypeptide GalNAc transferase 11</fullName>
    </alternativeName>
    <alternativeName>
        <fullName evidence="28">Protein-UDP acetylgalactosaminyltransferase 11</fullName>
    </alternativeName>
    <alternativeName>
        <fullName evidence="27">UDP-GalNAc:polypeptide N-acetylgalactosaminyltransferase 11</fullName>
    </alternativeName>
</protein>
<keyword evidence="17" id="KW-0406">Ion transport</keyword>
<feature type="coiled-coil region" evidence="29">
    <location>
        <begin position="94"/>
        <end position="121"/>
    </location>
</feature>
<dbReference type="GO" id="GO:0046961">
    <property type="term" value="F:proton-transporting ATPase activity, rotational mechanism"/>
    <property type="evidence" value="ECO:0007669"/>
    <property type="project" value="InterPro"/>
</dbReference>
<feature type="transmembrane region" description="Helical" evidence="31">
    <location>
        <begin position="543"/>
        <end position="564"/>
    </location>
</feature>
<evidence type="ECO:0000256" key="25">
    <source>
        <dbReference type="ARBA" id="ARBA00072954"/>
    </source>
</evidence>
<feature type="compositionally biased region" description="Basic and acidic residues" evidence="30">
    <location>
        <begin position="905"/>
        <end position="914"/>
    </location>
</feature>
<dbReference type="Pfam" id="PF00535">
    <property type="entry name" value="Glycos_transf_2"/>
    <property type="match status" value="1"/>
</dbReference>
<evidence type="ECO:0000256" key="4">
    <source>
        <dbReference type="ARBA" id="ARBA00004922"/>
    </source>
</evidence>
<evidence type="ECO:0000256" key="5">
    <source>
        <dbReference type="ARBA" id="ARBA00005680"/>
    </source>
</evidence>
<keyword evidence="29" id="KW-0175">Coiled coil</keyword>
<keyword evidence="18 31" id="KW-0472">Membrane</keyword>
<evidence type="ECO:0000256" key="24">
    <source>
        <dbReference type="ARBA" id="ARBA00064672"/>
    </source>
</evidence>
<keyword evidence="11 31" id="KW-0812">Transmembrane</keyword>
<comment type="similarity">
    <text evidence="5">Belongs to the glycosyltransferase 2 family. GalNAc-T subfamily.</text>
</comment>
<dbReference type="InterPro" id="IPR035992">
    <property type="entry name" value="Ricin_B-like_lectins"/>
</dbReference>
<dbReference type="GO" id="GO:0004653">
    <property type="term" value="F:polypeptide N-acetylgalactosaminyltransferase activity"/>
    <property type="evidence" value="ECO:0007669"/>
    <property type="project" value="UniProtKB-EC"/>
</dbReference>
<evidence type="ECO:0000256" key="8">
    <source>
        <dbReference type="ARBA" id="ARBA00022448"/>
    </source>
</evidence>
<dbReference type="EC" id="2.4.1.41" evidence="7"/>
<dbReference type="InterPro" id="IPR002490">
    <property type="entry name" value="V-ATPase_116kDa_su"/>
</dbReference>
<dbReference type="PROSITE" id="PS50231">
    <property type="entry name" value="RICIN_B_LECTIN"/>
    <property type="match status" value="1"/>
</dbReference>
<evidence type="ECO:0000256" key="11">
    <source>
        <dbReference type="ARBA" id="ARBA00022692"/>
    </source>
</evidence>
<comment type="caution">
    <text evidence="33">The sequence shown here is derived from an EMBL/GenBank/DDBJ whole genome shotgun (WGS) entry which is preliminary data.</text>
</comment>
<evidence type="ECO:0000313" key="33">
    <source>
        <dbReference type="EMBL" id="KAK2869860.1"/>
    </source>
</evidence>
<dbReference type="InterPro" id="IPR000772">
    <property type="entry name" value="Ricin_B_lectin"/>
</dbReference>
<evidence type="ECO:0000256" key="18">
    <source>
        <dbReference type="ARBA" id="ARBA00023136"/>
    </source>
</evidence>
<keyword evidence="34" id="KW-1185">Reference proteome</keyword>
<evidence type="ECO:0000256" key="27">
    <source>
        <dbReference type="ARBA" id="ARBA00081084"/>
    </source>
</evidence>
<comment type="subcellular location">
    <subcellularLocation>
        <location evidence="3">Golgi apparatus membrane</location>
        <topology evidence="3">Single-pass type II membrane protein</topology>
    </subcellularLocation>
    <subcellularLocation>
        <location evidence="2">Membrane</location>
        <topology evidence="2">Multi-pass membrane protein</topology>
    </subcellularLocation>
</comment>
<dbReference type="GO" id="GO:0005112">
    <property type="term" value="F:Notch binding"/>
    <property type="evidence" value="ECO:0007669"/>
    <property type="project" value="UniProtKB-ARBA"/>
</dbReference>
<comment type="catalytic activity">
    <reaction evidence="23">
        <text>L-seryl-[protein] + UDP-N-acetyl-alpha-D-galactosamine = a 3-O-[N-acetyl-alpha-D-galactosaminyl]-L-seryl-[protein] + UDP + H(+)</text>
        <dbReference type="Rhea" id="RHEA:23956"/>
        <dbReference type="Rhea" id="RHEA-COMP:9863"/>
        <dbReference type="Rhea" id="RHEA-COMP:12788"/>
        <dbReference type="ChEBI" id="CHEBI:15378"/>
        <dbReference type="ChEBI" id="CHEBI:29999"/>
        <dbReference type="ChEBI" id="CHEBI:53604"/>
        <dbReference type="ChEBI" id="CHEBI:58223"/>
        <dbReference type="ChEBI" id="CHEBI:67138"/>
        <dbReference type="EC" id="2.4.1.41"/>
    </reaction>
</comment>
<keyword evidence="12" id="KW-0430">Lectin</keyword>
<dbReference type="InterPro" id="IPR029044">
    <property type="entry name" value="Nucleotide-diphossugar_trans"/>
</dbReference>
<dbReference type="GO" id="GO:0007035">
    <property type="term" value="P:vacuolar acidification"/>
    <property type="evidence" value="ECO:0007669"/>
    <property type="project" value="TreeGrafter"/>
</dbReference>
<keyword evidence="10" id="KW-0808">Transferase</keyword>
<dbReference type="Gene3D" id="3.90.550.10">
    <property type="entry name" value="Spore Coat Polysaccharide Biosynthesis Protein SpsA, Chain A"/>
    <property type="match status" value="1"/>
</dbReference>
<evidence type="ECO:0000256" key="9">
    <source>
        <dbReference type="ARBA" id="ARBA00022676"/>
    </source>
</evidence>
<feature type="region of interest" description="Disordered" evidence="30">
    <location>
        <begin position="875"/>
        <end position="918"/>
    </location>
</feature>
<sequence length="1481" mass="168358">MGELFRSEEMTLAQLFLQSEAAYCCVSELGELGMVQFRDLNPDVNVFQRKFVNEVRRCEEMDRKLRFVEKEIKKANIPTMDTGENPEVPFPRDMIDLEATFEKLENELKEINTNQEALKKNFLELTELKHILRRTQQFFDEMEDPNLLEESSSLLDPSEAGRGAPLRLGFVAGVINRERIPTFERMLWRVCRGNVFLRQTEIEDPLEDPTTGDQVHKSVFIIFFQGDQLKNRVKKICEGFRASLYPCPETPQERKEMAAGVNTRIDDLQMVLNQTEDHRQRVLQAAAKTIRVWFIKVRKMKAIYHTLNLCNIDVTQKCLIAEVWCPVSDLDSIQFALRRGTERSGSTVPSILNRMQTKQTPPTYNKTNKFTSGFQNIVDAYGIGTYREINPAPYTIITFPFLFAVMFGDMGHGVLMTCAALYLVIRETRLLAQKSDNEMFNMIFAGRYIILLMGIFSVYTGLIYNDCFSKSLNMFGSGWSVRPMFFPKGNWTFETLNGNPVLQLDPAVPGVFGGPYPLGIDPIWNIASNKLTFLNSFKMKMSVILGVIHMLFGVTLSLFNHLYFKKPLNIFLGFIPEIVFMSSLFGYLILLIFYKWTAYDAATSKDAPSLLIAFINMCLFNYNDPTNKPLYRGQTGIQSLLVVIALACVPCMLVVKTMVLRRQYLWKRHLGTQKFGGVRVGNGPTEDEAEIIDHDQLSQHSEEGDEHSEEEPFNFGDVAVHQAIHTIEYCLGCISNTASYLRLWALSLAHAQLSEVLWGMVMRLGLSSRSGGGFFSLSIIFSAFATLTVCILLIMEGLSAFLHALRLHWVEFQNKFYTGQGFKFVPFSFERAVLSGEVFAQKLMVELVPSSPSSTTRTIITPLCLVSNILSLPKRQDGQKEGGGKGQEERQAVDQGGDDGGEEWSCERPLHQRGPDNGQPRMLALPWAASLCAIFAMGQHRFQPRFTRGPAIHRRDGGQVHKGHEALKPDLSPELGMIFNKQDQEVRDMGYHKHAFNVLISNRLGYHRDVPDTRNDKCRDRNYPVALPAASIVICFYNEAFSALLRTVHSVLDRTPNYLLHEIILVDDHSELDDLKQDLDSYIKQHLQKEVKLVRNEKREGLIRGRMIGASHATGEVLVFLDSHCEVNEAWLQPLLTPIKEDRKTVVCPVIDIISADTLVYSPSPIVRGGFNWGLHFKWDPVPMSELNSPDGSIRSPTMAGGLFAMDRNYFYELGQYDRGMDIWGGENLEISFRIWMCGGQLLIVPCSRVGHIFRKRRPYGSPGGQDTMAHNSLRLAHVWMDDYKEQYFALRPELRNRDYGDISERVAIRKRLKCHSFKWYLDNIYPEMQVSSPHKPQQPVFINKGLKRPKVLQRGRLRNMLADKCLVAQGRPSQKGGAVVVRDCDPQDPEQEWGYDEEHELILAGLLCLDMSEIRSSDPPRLMKCHGSGGSQQWTLGKNNWLYQVSVGQCLAVADPLSIKGYVTMAICDDSRSQQWQLDG</sequence>
<dbReference type="GO" id="GO:0000139">
    <property type="term" value="C:Golgi membrane"/>
    <property type="evidence" value="ECO:0007669"/>
    <property type="project" value="UniProtKB-SubCell"/>
</dbReference>
<evidence type="ECO:0000256" key="12">
    <source>
        <dbReference type="ARBA" id="ARBA00022734"/>
    </source>
</evidence>
<keyword evidence="20" id="KW-0325">Glycoprotein</keyword>
<feature type="transmembrane region" description="Helical" evidence="31">
    <location>
        <begin position="635"/>
        <end position="655"/>
    </location>
</feature>
<keyword evidence="9" id="KW-0328">Glycosyltransferase</keyword>
<keyword evidence="14" id="KW-0914">Notch signaling pathway</keyword>
<evidence type="ECO:0000256" key="15">
    <source>
        <dbReference type="ARBA" id="ARBA00022989"/>
    </source>
</evidence>
<keyword evidence="21" id="KW-0464">Manganese</keyword>
<dbReference type="SMART" id="SM00458">
    <property type="entry name" value="RICIN"/>
    <property type="match status" value="1"/>
</dbReference>
<evidence type="ECO:0000256" key="10">
    <source>
        <dbReference type="ARBA" id="ARBA00022679"/>
    </source>
</evidence>
<accession>A0AA88NZS6</accession>
<dbReference type="PANTHER" id="PTHR11629">
    <property type="entry name" value="VACUOLAR PROTON ATPASES"/>
    <property type="match status" value="1"/>
</dbReference>
<keyword evidence="15 31" id="KW-1133">Transmembrane helix</keyword>
<evidence type="ECO:0000256" key="19">
    <source>
        <dbReference type="ARBA" id="ARBA00023157"/>
    </source>
</evidence>
<evidence type="ECO:0000256" key="23">
    <source>
        <dbReference type="ARBA" id="ARBA00052209"/>
    </source>
</evidence>
<comment type="catalytic activity">
    <reaction evidence="22">
        <text>L-threonyl-[protein] + UDP-N-acetyl-alpha-D-galactosamine = a 3-O-[N-acetyl-alpha-D-galactosaminyl]-L-threonyl-[protein] + UDP + H(+)</text>
        <dbReference type="Rhea" id="RHEA:52424"/>
        <dbReference type="Rhea" id="RHEA-COMP:11060"/>
        <dbReference type="Rhea" id="RHEA-COMP:11689"/>
        <dbReference type="ChEBI" id="CHEBI:15378"/>
        <dbReference type="ChEBI" id="CHEBI:30013"/>
        <dbReference type="ChEBI" id="CHEBI:58223"/>
        <dbReference type="ChEBI" id="CHEBI:67138"/>
        <dbReference type="ChEBI" id="CHEBI:87075"/>
        <dbReference type="EC" id="2.4.1.41"/>
    </reaction>
</comment>
<dbReference type="Pfam" id="PF01496">
    <property type="entry name" value="V_ATPase_I"/>
    <property type="match status" value="1"/>
</dbReference>
<evidence type="ECO:0000256" key="1">
    <source>
        <dbReference type="ARBA" id="ARBA00001936"/>
    </source>
</evidence>
<keyword evidence="19" id="KW-1015">Disulfide bond</keyword>
<dbReference type="InterPro" id="IPR045885">
    <property type="entry name" value="GalNAc-T"/>
</dbReference>
<dbReference type="FunFam" id="2.80.10.50:FF:000029">
    <property type="entry name" value="Polypeptide N-acetylgalactosaminyltransferase"/>
    <property type="match status" value="1"/>
</dbReference>
<evidence type="ECO:0000256" key="7">
    <source>
        <dbReference type="ARBA" id="ARBA00012644"/>
    </source>
</evidence>
<dbReference type="GO" id="GO:0033179">
    <property type="term" value="C:proton-transporting V-type ATPase, V0 domain"/>
    <property type="evidence" value="ECO:0007669"/>
    <property type="project" value="InterPro"/>
</dbReference>
<evidence type="ECO:0000256" key="22">
    <source>
        <dbReference type="ARBA" id="ARBA00050905"/>
    </source>
</evidence>
<dbReference type="GO" id="GO:0051117">
    <property type="term" value="F:ATPase binding"/>
    <property type="evidence" value="ECO:0007669"/>
    <property type="project" value="TreeGrafter"/>
</dbReference>
<comment type="subunit">
    <text evidence="24">Interacts with NOTCH1.</text>
</comment>
<evidence type="ECO:0000259" key="32">
    <source>
        <dbReference type="SMART" id="SM00458"/>
    </source>
</evidence>
<dbReference type="GO" id="GO:0030246">
    <property type="term" value="F:carbohydrate binding"/>
    <property type="evidence" value="ECO:0007669"/>
    <property type="project" value="UniProtKB-KW"/>
</dbReference>
<evidence type="ECO:0000256" key="26">
    <source>
        <dbReference type="ARBA" id="ARBA00077147"/>
    </source>
</evidence>
<dbReference type="Proteomes" id="UP001187343">
    <property type="component" value="Unassembled WGS sequence"/>
</dbReference>
<evidence type="ECO:0000256" key="29">
    <source>
        <dbReference type="SAM" id="Coils"/>
    </source>
</evidence>
<feature type="compositionally biased region" description="Basic and acidic residues" evidence="30">
    <location>
        <begin position="875"/>
        <end position="892"/>
    </location>
</feature>
<feature type="transmembrane region" description="Helical" evidence="31">
    <location>
        <begin position="401"/>
        <end position="425"/>
    </location>
</feature>
<keyword evidence="8" id="KW-0813">Transport</keyword>
<evidence type="ECO:0000256" key="14">
    <source>
        <dbReference type="ARBA" id="ARBA00022976"/>
    </source>
</evidence>
<evidence type="ECO:0000256" key="28">
    <source>
        <dbReference type="ARBA" id="ARBA00083034"/>
    </source>
</evidence>
<evidence type="ECO:0000256" key="21">
    <source>
        <dbReference type="ARBA" id="ARBA00023211"/>
    </source>
</evidence>
<evidence type="ECO:0000256" key="3">
    <source>
        <dbReference type="ARBA" id="ARBA00004323"/>
    </source>
</evidence>
<dbReference type="SUPFAM" id="SSF50370">
    <property type="entry name" value="Ricin B-like lectins"/>
    <property type="match status" value="1"/>
</dbReference>
<dbReference type="GO" id="GO:0007219">
    <property type="term" value="P:Notch signaling pathway"/>
    <property type="evidence" value="ECO:0007669"/>
    <property type="project" value="UniProtKB-KW"/>
</dbReference>
<comment type="cofactor">
    <cofactor evidence="1">
        <name>Mn(2+)</name>
        <dbReference type="ChEBI" id="CHEBI:29035"/>
    </cofactor>
</comment>
<evidence type="ECO:0000313" key="34">
    <source>
        <dbReference type="Proteomes" id="UP001187343"/>
    </source>
</evidence>
<name>A0AA88NZS6_9TELE</name>
<dbReference type="GO" id="GO:0005886">
    <property type="term" value="C:plasma membrane"/>
    <property type="evidence" value="ECO:0007669"/>
    <property type="project" value="TreeGrafter"/>
</dbReference>
<dbReference type="CDD" id="cd23440">
    <property type="entry name" value="beta-trefoil_Ricin_GALNT11"/>
    <property type="match status" value="1"/>
</dbReference>
<evidence type="ECO:0000256" key="13">
    <source>
        <dbReference type="ARBA" id="ARBA00022968"/>
    </source>
</evidence>
<dbReference type="SUPFAM" id="SSF53448">
    <property type="entry name" value="Nucleotide-diphospho-sugar transferases"/>
    <property type="match status" value="1"/>
</dbReference>
<dbReference type="Gene3D" id="2.80.10.50">
    <property type="match status" value="1"/>
</dbReference>
<dbReference type="EMBL" id="JAUYZG010000024">
    <property type="protein sequence ID" value="KAK2869860.1"/>
    <property type="molecule type" value="Genomic_DNA"/>
</dbReference>
<feature type="transmembrane region" description="Helical" evidence="31">
    <location>
        <begin position="772"/>
        <end position="795"/>
    </location>
</feature>
<dbReference type="Pfam" id="PF00652">
    <property type="entry name" value="Ricin_B_lectin"/>
    <property type="match status" value="1"/>
</dbReference>
<organism evidence="33 34">
    <name type="scientific">Cirrhinus molitorella</name>
    <name type="common">mud carp</name>
    <dbReference type="NCBI Taxonomy" id="172907"/>
    <lineage>
        <taxon>Eukaryota</taxon>
        <taxon>Metazoa</taxon>
        <taxon>Chordata</taxon>
        <taxon>Craniata</taxon>
        <taxon>Vertebrata</taxon>
        <taxon>Euteleostomi</taxon>
        <taxon>Actinopterygii</taxon>
        <taxon>Neopterygii</taxon>
        <taxon>Teleostei</taxon>
        <taxon>Ostariophysi</taxon>
        <taxon>Cypriniformes</taxon>
        <taxon>Cyprinidae</taxon>
        <taxon>Labeoninae</taxon>
        <taxon>Labeonini</taxon>
        <taxon>Cirrhinus</taxon>
    </lineage>
</organism>
<feature type="transmembrane region" description="Helical" evidence="31">
    <location>
        <begin position="570"/>
        <end position="594"/>
    </location>
</feature>
<dbReference type="InterPro" id="IPR001173">
    <property type="entry name" value="Glyco_trans_2-like"/>
</dbReference>
<reference evidence="33" key="1">
    <citation type="submission" date="2023-08" db="EMBL/GenBank/DDBJ databases">
        <title>Chromosome-level Genome Assembly of mud carp (Cirrhinus molitorella).</title>
        <authorList>
            <person name="Liu H."/>
        </authorList>
    </citation>
    <scope>NUCLEOTIDE SEQUENCE</scope>
    <source>
        <strain evidence="33">Prfri</strain>
        <tissue evidence="33">Muscle</tissue>
    </source>
</reference>
<dbReference type="PANTHER" id="PTHR11629:SF68">
    <property type="entry name" value="V-TYPE PROTON ATPASE 116 KDA SUBUNIT A 1"/>
    <property type="match status" value="1"/>
</dbReference>
<comment type="similarity">
    <text evidence="6">Belongs to the V-ATPase 116 kDa subunit family.</text>
</comment>
<evidence type="ECO:0000256" key="2">
    <source>
        <dbReference type="ARBA" id="ARBA00004141"/>
    </source>
</evidence>